<sequence length="318" mass="35957">MFRRASIDLARTMGVRGYRKHLIPTLRIMAVRQKEAGEKILPKRCSYLEWDFSRELDALCRRLGIERTEKMRDSFVSQGYADEEEQKLKDLGLPLAPIHSNATMAQEGLVKLREVLKSQLRECYPYLPGQALDFLQQYLVSPDMLVDIASQMGLQPFIFRTGTGQDVSPELLYDAVLALFFAVREPDELCRRFFLVQLCGKDVFDLWNPKDVTHMLNTLLQQQKLPPYEARLIGETGRNTLESLFYVGVYAGGKQLGKGAGSTQAQALDVAVRDALRRAFGVTRDARSPFERMAMQRLGKKITHGLTTASNKGPSYAS</sequence>
<dbReference type="OrthoDB" id="444135at2759"/>
<organism evidence="3 4">
    <name type="scientific">Tropilaelaps mercedesae</name>
    <dbReference type="NCBI Taxonomy" id="418985"/>
    <lineage>
        <taxon>Eukaryota</taxon>
        <taxon>Metazoa</taxon>
        <taxon>Ecdysozoa</taxon>
        <taxon>Arthropoda</taxon>
        <taxon>Chelicerata</taxon>
        <taxon>Arachnida</taxon>
        <taxon>Acari</taxon>
        <taxon>Parasitiformes</taxon>
        <taxon>Mesostigmata</taxon>
        <taxon>Gamasina</taxon>
        <taxon>Dermanyssoidea</taxon>
        <taxon>Laelapidae</taxon>
        <taxon>Tropilaelaps</taxon>
    </lineage>
</organism>
<dbReference type="FunCoup" id="A0A1V9XM99">
    <property type="interactions" value="699"/>
</dbReference>
<evidence type="ECO:0000313" key="3">
    <source>
        <dbReference type="EMBL" id="OQR74492.1"/>
    </source>
</evidence>
<dbReference type="GO" id="GO:0005840">
    <property type="term" value="C:ribosome"/>
    <property type="evidence" value="ECO:0007669"/>
    <property type="project" value="UniProtKB-KW"/>
</dbReference>
<dbReference type="Gene3D" id="3.30.160.20">
    <property type="match status" value="1"/>
</dbReference>
<evidence type="ECO:0000259" key="2">
    <source>
        <dbReference type="Pfam" id="PF22935"/>
    </source>
</evidence>
<dbReference type="Proteomes" id="UP000192247">
    <property type="component" value="Unassembled WGS sequence"/>
</dbReference>
<name>A0A1V9XM99_9ACAR</name>
<accession>A0A1V9XM99</accession>
<proteinExistence type="predicted"/>
<dbReference type="CDD" id="cd19874">
    <property type="entry name" value="DSRM_MRPL44"/>
    <property type="match status" value="1"/>
</dbReference>
<dbReference type="STRING" id="418985.A0A1V9XM99"/>
<feature type="domain" description="Large ribosomal subunit protein mL44 endonuclease" evidence="2">
    <location>
        <begin position="53"/>
        <end position="180"/>
    </location>
</feature>
<dbReference type="InterPro" id="IPR044444">
    <property type="entry name" value="Ribosomal_mL44_DSRM_metazoa"/>
</dbReference>
<reference evidence="3 4" key="1">
    <citation type="journal article" date="2017" name="Gigascience">
        <title>Draft genome of the honey bee ectoparasitic mite, Tropilaelaps mercedesae, is shaped by the parasitic life history.</title>
        <authorList>
            <person name="Dong X."/>
            <person name="Armstrong S.D."/>
            <person name="Xia D."/>
            <person name="Makepeace B.L."/>
            <person name="Darby A.C."/>
            <person name="Kadowaki T."/>
        </authorList>
    </citation>
    <scope>NUCLEOTIDE SEQUENCE [LARGE SCALE GENOMIC DNA]</scope>
    <source>
        <strain evidence="3">Wuxi-XJTLU</strain>
    </source>
</reference>
<dbReference type="Pfam" id="PF22935">
    <property type="entry name" value="RM44_endonuclase"/>
    <property type="match status" value="1"/>
</dbReference>
<dbReference type="GO" id="GO:0003725">
    <property type="term" value="F:double-stranded RNA binding"/>
    <property type="evidence" value="ECO:0007669"/>
    <property type="project" value="InterPro"/>
</dbReference>
<dbReference type="Pfam" id="PF22892">
    <property type="entry name" value="DSRM_MRPL44"/>
    <property type="match status" value="1"/>
</dbReference>
<gene>
    <name evidence="3" type="ORF">BIW11_09033</name>
</gene>
<evidence type="ECO:0000259" key="1">
    <source>
        <dbReference type="Pfam" id="PF22892"/>
    </source>
</evidence>
<keyword evidence="3" id="KW-0687">Ribonucleoprotein</keyword>
<dbReference type="AlphaFoldDB" id="A0A1V9XM99"/>
<dbReference type="InParanoid" id="A0A1V9XM99"/>
<evidence type="ECO:0000313" key="4">
    <source>
        <dbReference type="Proteomes" id="UP000192247"/>
    </source>
</evidence>
<dbReference type="InterPro" id="IPR055189">
    <property type="entry name" value="RM44_endonuclase"/>
</dbReference>
<dbReference type="EMBL" id="MNPL01007896">
    <property type="protein sequence ID" value="OQR74492.1"/>
    <property type="molecule type" value="Genomic_DNA"/>
</dbReference>
<keyword evidence="4" id="KW-1185">Reference proteome</keyword>
<keyword evidence="3" id="KW-0689">Ribosomal protein</keyword>
<feature type="domain" description="Large ribosomal subunit protein mL44 dsRNA binding" evidence="1">
    <location>
        <begin position="207"/>
        <end position="294"/>
    </location>
</feature>
<comment type="caution">
    <text evidence="3">The sequence shown here is derived from an EMBL/GenBank/DDBJ whole genome shotgun (WGS) entry which is preliminary data.</text>
</comment>
<dbReference type="SUPFAM" id="SSF54768">
    <property type="entry name" value="dsRNA-binding domain-like"/>
    <property type="match status" value="1"/>
</dbReference>
<protein>
    <submittedName>
        <fullName evidence="3">39S ribosomal protein L44</fullName>
    </submittedName>
</protein>